<sequence>MFVVLIMGLLAGSVSVATIEEEIVVSEKNPFSIEFTVEETGVIYAEVELKGAIEEIELILESPSGEVKRDVWGEMPLSLKYEVSKDDIAEGTEWKISVRSGLSERAYGTLKITYPGDTTPPTIAITCSPENPTADQHYNNHNKLESKPYLI</sequence>
<feature type="region of interest" description="Disordered" evidence="1">
    <location>
        <begin position="131"/>
        <end position="151"/>
    </location>
</feature>
<feature type="compositionally biased region" description="Polar residues" evidence="1">
    <location>
        <begin position="131"/>
        <end position="141"/>
    </location>
</feature>
<proteinExistence type="predicted"/>
<organism evidence="2">
    <name type="scientific">Candidatus Methanophagaceae archaeon ANME-1 ERB6</name>
    <dbReference type="NCBI Taxonomy" id="2759912"/>
    <lineage>
        <taxon>Archaea</taxon>
        <taxon>Methanobacteriati</taxon>
        <taxon>Methanobacteriota</taxon>
        <taxon>Stenosarchaea group</taxon>
        <taxon>Methanomicrobia</taxon>
        <taxon>Candidatus Methanophagales</taxon>
        <taxon>Candidatus Methanophagaceae</taxon>
    </lineage>
</organism>
<evidence type="ECO:0000256" key="1">
    <source>
        <dbReference type="SAM" id="MobiDB-lite"/>
    </source>
</evidence>
<evidence type="ECO:0000313" key="2">
    <source>
        <dbReference type="EMBL" id="QNO53197.1"/>
    </source>
</evidence>
<dbReference type="AlphaFoldDB" id="A0A7G9YYW3"/>
<protein>
    <submittedName>
        <fullName evidence="2">Uncharacterized protein</fullName>
    </submittedName>
</protein>
<accession>A0A7G9YYW3</accession>
<reference evidence="2" key="1">
    <citation type="submission" date="2020-06" db="EMBL/GenBank/DDBJ databases">
        <title>Unique genomic features of the anaerobic methanotrophic archaea.</title>
        <authorList>
            <person name="Chadwick G.L."/>
            <person name="Skennerton C.T."/>
            <person name="Laso-Perez R."/>
            <person name="Leu A.O."/>
            <person name="Speth D.R."/>
            <person name="Yu H."/>
            <person name="Morgan-Lang C."/>
            <person name="Hatzenpichler R."/>
            <person name="Goudeau D."/>
            <person name="Malmstrom R."/>
            <person name="Brazelton W.J."/>
            <person name="Woyke T."/>
            <person name="Hallam S.J."/>
            <person name="Tyson G.W."/>
            <person name="Wegener G."/>
            <person name="Boetius A."/>
            <person name="Orphan V."/>
        </authorList>
    </citation>
    <scope>NUCLEOTIDE SEQUENCE</scope>
</reference>
<dbReference type="EMBL" id="MT631533">
    <property type="protein sequence ID" value="QNO53197.1"/>
    <property type="molecule type" value="Genomic_DNA"/>
</dbReference>
<name>A0A7G9YYW3_9EURY</name>
<feature type="compositionally biased region" description="Basic and acidic residues" evidence="1">
    <location>
        <begin position="142"/>
        <end position="151"/>
    </location>
</feature>
<gene>
    <name evidence="2" type="ORF">NDOAJMFA_00047</name>
</gene>